<dbReference type="InterPro" id="IPR032359">
    <property type="entry name" value="KwaB-like"/>
</dbReference>
<organism evidence="1 2">
    <name type="scientific">Devosia algicola</name>
    <dbReference type="NCBI Taxonomy" id="3026418"/>
    <lineage>
        <taxon>Bacteria</taxon>
        <taxon>Pseudomonadati</taxon>
        <taxon>Pseudomonadota</taxon>
        <taxon>Alphaproteobacteria</taxon>
        <taxon>Hyphomicrobiales</taxon>
        <taxon>Devosiaceae</taxon>
        <taxon>Devosia</taxon>
    </lineage>
</organism>
<keyword evidence="2" id="KW-1185">Reference proteome</keyword>
<dbReference type="EMBL" id="CP118246">
    <property type="protein sequence ID" value="WDR02385.1"/>
    <property type="molecule type" value="Genomic_DNA"/>
</dbReference>
<gene>
    <name evidence="1" type="ORF">PSQ19_17500</name>
</gene>
<dbReference type="Pfam" id="PF16162">
    <property type="entry name" value="KwaB"/>
    <property type="match status" value="1"/>
</dbReference>
<evidence type="ECO:0000313" key="2">
    <source>
        <dbReference type="Proteomes" id="UP001220530"/>
    </source>
</evidence>
<accession>A0ABY7YN94</accession>
<evidence type="ECO:0000313" key="1">
    <source>
        <dbReference type="EMBL" id="WDR02385.1"/>
    </source>
</evidence>
<sequence>MIENDVDIGNIASVNFGIALRSNGNLYFVPTDAGLKDALKEMIAGTVAALNAAQGDWQAYDISEDYGRRRRVYCSRDNEYMAVFSTLFDAGSLDDLTNLPDHVHDIEYYFTEITDNQNRRMVGVRKATQFKGTVKAKNRLVRMTNDTLSIIEDTVFKLDNEFDVLVTDANVYILNDTQMQQARGYYISCGGNSHR</sequence>
<reference evidence="1 2" key="1">
    <citation type="submission" date="2023-02" db="EMBL/GenBank/DDBJ databases">
        <title>Devosia algicola sp. nov., isolated from the phycosphere of marine algae.</title>
        <authorList>
            <person name="Kim J.M."/>
            <person name="Lee J.K."/>
            <person name="Choi B.J."/>
            <person name="Bayburt H."/>
            <person name="Jeon C.O."/>
        </authorList>
    </citation>
    <scope>NUCLEOTIDE SEQUENCE [LARGE SCALE GENOMIC DNA]</scope>
    <source>
        <strain evidence="1 2">G20-9</strain>
    </source>
</reference>
<dbReference type="Proteomes" id="UP001220530">
    <property type="component" value="Chromosome"/>
</dbReference>
<name>A0ABY7YN94_9HYPH</name>
<dbReference type="RefSeq" id="WP_282218790.1">
    <property type="nucleotide sequence ID" value="NZ_CP118246.1"/>
</dbReference>
<proteinExistence type="predicted"/>
<protein>
    <submittedName>
        <fullName evidence="1">DUF4868 domain-containing protein</fullName>
    </submittedName>
</protein>